<feature type="region of interest" description="Disordered" evidence="15">
    <location>
        <begin position="977"/>
        <end position="1031"/>
    </location>
</feature>
<keyword evidence="4 16" id="KW-0812">Transmembrane</keyword>
<evidence type="ECO:0000313" key="21">
    <source>
        <dbReference type="Proteomes" id="UP000757232"/>
    </source>
</evidence>
<dbReference type="Pfam" id="PF02077">
    <property type="entry name" value="SURF4"/>
    <property type="match status" value="1"/>
</dbReference>
<dbReference type="GO" id="GO:0005524">
    <property type="term" value="F:ATP binding"/>
    <property type="evidence" value="ECO:0007669"/>
    <property type="project" value="UniProtKB-KW"/>
</dbReference>
<dbReference type="GO" id="GO:0005737">
    <property type="term" value="C:cytoplasm"/>
    <property type="evidence" value="ECO:0007669"/>
    <property type="project" value="TreeGrafter"/>
</dbReference>
<dbReference type="SMART" id="SM00184">
    <property type="entry name" value="RING"/>
    <property type="match status" value="1"/>
</dbReference>
<dbReference type="Gene3D" id="3.30.40.10">
    <property type="entry name" value="Zinc/RING finger domain, C3HC4 (zinc finger)"/>
    <property type="match status" value="1"/>
</dbReference>
<feature type="domain" description="RING-type" evidence="17">
    <location>
        <begin position="835"/>
        <end position="887"/>
    </location>
</feature>
<dbReference type="InterPro" id="IPR017907">
    <property type="entry name" value="Znf_RING_CS"/>
</dbReference>
<feature type="transmembrane region" description="Helical" evidence="16">
    <location>
        <begin position="1555"/>
        <end position="1574"/>
    </location>
</feature>
<dbReference type="PROSITE" id="PS51192">
    <property type="entry name" value="HELICASE_ATP_BIND_1"/>
    <property type="match status" value="1"/>
</dbReference>
<dbReference type="GO" id="GO:0004386">
    <property type="term" value="F:helicase activity"/>
    <property type="evidence" value="ECO:0007669"/>
    <property type="project" value="UniProtKB-KW"/>
</dbReference>
<keyword evidence="11" id="KW-0067">ATP-binding</keyword>
<evidence type="ECO:0000259" key="18">
    <source>
        <dbReference type="PROSITE" id="PS51192"/>
    </source>
</evidence>
<dbReference type="GO" id="GO:0000724">
    <property type="term" value="P:double-strand break repair via homologous recombination"/>
    <property type="evidence" value="ECO:0007669"/>
    <property type="project" value="TreeGrafter"/>
</dbReference>
<dbReference type="CDD" id="cd18008">
    <property type="entry name" value="DEXDc_SHPRH-like"/>
    <property type="match status" value="1"/>
</dbReference>
<feature type="domain" description="Helicase ATP-binding" evidence="18">
    <location>
        <begin position="452"/>
        <end position="657"/>
    </location>
</feature>
<dbReference type="GO" id="GO:0005634">
    <property type="term" value="C:nucleus"/>
    <property type="evidence" value="ECO:0007669"/>
    <property type="project" value="TreeGrafter"/>
</dbReference>
<keyword evidence="21" id="KW-1185">Reference proteome</keyword>
<dbReference type="GO" id="GO:0016787">
    <property type="term" value="F:hydrolase activity"/>
    <property type="evidence" value="ECO:0007669"/>
    <property type="project" value="UniProtKB-KW"/>
</dbReference>
<feature type="transmembrane region" description="Helical" evidence="16">
    <location>
        <begin position="1403"/>
        <end position="1422"/>
    </location>
</feature>
<dbReference type="Gene3D" id="3.40.50.10810">
    <property type="entry name" value="Tandem AAA-ATPase domain"/>
    <property type="match status" value="1"/>
</dbReference>
<dbReference type="Proteomes" id="UP000757232">
    <property type="component" value="Unassembled WGS sequence"/>
</dbReference>
<dbReference type="EMBL" id="LNZH02000164">
    <property type="protein sequence ID" value="OCB89124.1"/>
    <property type="molecule type" value="Genomic_DNA"/>
</dbReference>
<keyword evidence="13 16" id="KW-0472">Membrane</keyword>
<feature type="transmembrane region" description="Helical" evidence="16">
    <location>
        <begin position="1491"/>
        <end position="1511"/>
    </location>
</feature>
<keyword evidence="8" id="KW-0378">Hydrolase</keyword>
<feature type="region of interest" description="Disordered" evidence="15">
    <location>
        <begin position="571"/>
        <end position="591"/>
    </location>
</feature>
<dbReference type="Pfam" id="PF13923">
    <property type="entry name" value="zf-C3HC4_2"/>
    <property type="match status" value="1"/>
</dbReference>
<feature type="compositionally biased region" description="Acidic residues" evidence="15">
    <location>
        <begin position="1015"/>
        <end position="1026"/>
    </location>
</feature>
<feature type="transmembrane region" description="Helical" evidence="16">
    <location>
        <begin position="1467"/>
        <end position="1485"/>
    </location>
</feature>
<evidence type="ECO:0000313" key="20">
    <source>
        <dbReference type="EMBL" id="OCB89124.1"/>
    </source>
</evidence>
<feature type="compositionally biased region" description="Low complexity" evidence="15">
    <location>
        <begin position="128"/>
        <end position="147"/>
    </location>
</feature>
<dbReference type="InterPro" id="IPR000330">
    <property type="entry name" value="SNF2_N"/>
</dbReference>
<comment type="similarity">
    <text evidence="3">Belongs to the SNF2/RAD54 helicase family.</text>
</comment>
<evidence type="ECO:0000256" key="10">
    <source>
        <dbReference type="ARBA" id="ARBA00022833"/>
    </source>
</evidence>
<evidence type="ECO:0000259" key="19">
    <source>
        <dbReference type="PROSITE" id="PS51194"/>
    </source>
</evidence>
<dbReference type="CDD" id="cd18793">
    <property type="entry name" value="SF2_C_SNF"/>
    <property type="match status" value="1"/>
</dbReference>
<dbReference type="OrthoDB" id="423559at2759"/>
<evidence type="ECO:0000256" key="8">
    <source>
        <dbReference type="ARBA" id="ARBA00022801"/>
    </source>
</evidence>
<keyword evidence="9" id="KW-0347">Helicase</keyword>
<keyword evidence="5" id="KW-0479">Metal-binding</keyword>
<protein>
    <submittedName>
        <fullName evidence="20">Uncharacterized protein</fullName>
    </submittedName>
</protein>
<feature type="region of interest" description="Disordered" evidence="15">
    <location>
        <begin position="190"/>
        <end position="213"/>
    </location>
</feature>
<dbReference type="Pfam" id="PF00271">
    <property type="entry name" value="Helicase_C"/>
    <property type="match status" value="1"/>
</dbReference>
<dbReference type="PANTHER" id="PTHR45626:SF16">
    <property type="entry name" value="ATP-DEPENDENT HELICASE ULS1"/>
    <property type="match status" value="1"/>
</dbReference>
<accession>A0A9Q5I001</accession>
<dbReference type="PANTHER" id="PTHR45626">
    <property type="entry name" value="TRANSCRIPTION TERMINATION FACTOR 2-RELATED"/>
    <property type="match status" value="1"/>
</dbReference>
<feature type="compositionally biased region" description="Basic residues" evidence="15">
    <location>
        <begin position="997"/>
        <end position="1009"/>
    </location>
</feature>
<dbReference type="SUPFAM" id="SSF52540">
    <property type="entry name" value="P-loop containing nucleoside triphosphate hydrolases"/>
    <property type="match status" value="2"/>
</dbReference>
<gene>
    <name evidence="20" type="ORF">A7U60_g3723</name>
</gene>
<feature type="region of interest" description="Disordered" evidence="15">
    <location>
        <begin position="107"/>
        <end position="149"/>
    </location>
</feature>
<dbReference type="PROSITE" id="PS50089">
    <property type="entry name" value="ZF_RING_2"/>
    <property type="match status" value="1"/>
</dbReference>
<keyword evidence="12 16" id="KW-1133">Transmembrane helix</keyword>
<dbReference type="InterPro" id="IPR049730">
    <property type="entry name" value="SNF2/RAD54-like_C"/>
</dbReference>
<dbReference type="GO" id="GO:0016020">
    <property type="term" value="C:membrane"/>
    <property type="evidence" value="ECO:0007669"/>
    <property type="project" value="UniProtKB-SubCell"/>
</dbReference>
<comment type="subcellular location">
    <subcellularLocation>
        <location evidence="1">Membrane</location>
        <topology evidence="1">Multi-pass membrane protein</topology>
    </subcellularLocation>
</comment>
<evidence type="ECO:0000256" key="16">
    <source>
        <dbReference type="SAM" id="Phobius"/>
    </source>
</evidence>
<dbReference type="InterPro" id="IPR001650">
    <property type="entry name" value="Helicase_C-like"/>
</dbReference>
<dbReference type="GO" id="GO:0008094">
    <property type="term" value="F:ATP-dependent activity, acting on DNA"/>
    <property type="evidence" value="ECO:0007669"/>
    <property type="project" value="TreeGrafter"/>
</dbReference>
<dbReference type="InterPro" id="IPR002995">
    <property type="entry name" value="Surf4"/>
</dbReference>
<evidence type="ECO:0000256" key="14">
    <source>
        <dbReference type="PROSITE-ProRule" id="PRU00175"/>
    </source>
</evidence>
<evidence type="ECO:0000256" key="12">
    <source>
        <dbReference type="ARBA" id="ARBA00022989"/>
    </source>
</evidence>
<dbReference type="PROSITE" id="PS01339">
    <property type="entry name" value="SURF4"/>
    <property type="match status" value="1"/>
</dbReference>
<feature type="region of interest" description="Disordered" evidence="15">
    <location>
        <begin position="235"/>
        <end position="294"/>
    </location>
</feature>
<evidence type="ECO:0000256" key="7">
    <source>
        <dbReference type="ARBA" id="ARBA00022771"/>
    </source>
</evidence>
<evidence type="ECO:0000256" key="11">
    <source>
        <dbReference type="ARBA" id="ARBA00022840"/>
    </source>
</evidence>
<dbReference type="SMART" id="SM00487">
    <property type="entry name" value="DEXDc"/>
    <property type="match status" value="1"/>
</dbReference>
<dbReference type="PROSITE" id="PS51194">
    <property type="entry name" value="HELICASE_CTER"/>
    <property type="match status" value="1"/>
</dbReference>
<feature type="compositionally biased region" description="Low complexity" evidence="15">
    <location>
        <begin position="265"/>
        <end position="289"/>
    </location>
</feature>
<evidence type="ECO:0000256" key="3">
    <source>
        <dbReference type="ARBA" id="ARBA00007025"/>
    </source>
</evidence>
<dbReference type="Gene3D" id="3.40.50.300">
    <property type="entry name" value="P-loop containing nucleotide triphosphate hydrolases"/>
    <property type="match status" value="2"/>
</dbReference>
<dbReference type="PROSITE" id="PS00518">
    <property type="entry name" value="ZF_RING_1"/>
    <property type="match status" value="1"/>
</dbReference>
<evidence type="ECO:0000256" key="9">
    <source>
        <dbReference type="ARBA" id="ARBA00022806"/>
    </source>
</evidence>
<dbReference type="SMART" id="SM00490">
    <property type="entry name" value="HELICc"/>
    <property type="match status" value="1"/>
</dbReference>
<dbReference type="InterPro" id="IPR027417">
    <property type="entry name" value="P-loop_NTPase"/>
</dbReference>
<name>A0A9Q5I001_SANBA</name>
<evidence type="ECO:0000256" key="2">
    <source>
        <dbReference type="ARBA" id="ARBA00006945"/>
    </source>
</evidence>
<evidence type="ECO:0000256" key="4">
    <source>
        <dbReference type="ARBA" id="ARBA00022692"/>
    </source>
</evidence>
<keyword evidence="10" id="KW-0862">Zinc</keyword>
<evidence type="ECO:0000259" key="17">
    <source>
        <dbReference type="PROSITE" id="PS50089"/>
    </source>
</evidence>
<dbReference type="InterPro" id="IPR013083">
    <property type="entry name" value="Znf_RING/FYVE/PHD"/>
</dbReference>
<sequence>MPGSPRTEDELLALAKKQLLLPPAANSLVPKVYLAELQRHIEIFPSDTNFNITRQPGTGFGIITCLETGCQGLQIPLTRSAKVSDGGKKDGIGGLIAYREHINNHGAHKSSRNARLQQMKNPVQRALSSRSNSDSSNSGTPTSSQGSRLKLVSVVDRTGTPAVATLTNPIASGTHGSSDLNRFSDAITAGTTAVPKKRPSDGTYEKTGEQTAPGLQTINKKSRRAEAPRSIALGFVPRKGDGTMRSPLAPHDDNRSSIYPPALHSFSATPVPFPPSSSSSSESSMLSTPVGTNGMQDGETLFRIAEEMNKLREALDDSIPPIASSSTLQYPPMPNPDQSQIAGGALYRTMEKYSNITNAFSGQDFGTPGMSDEDSNEDIHGFGRSINRDRTAQTAQLQEFFQIAGNAEQFDTNASVGDALKRLNLPNLSTKFPGLDIMLMPHQVIGVAWMLDKEQGPKKGGILSDEMGLGKTVQMIATIMANQSDDPAVKTTLIIAPLALLGQWKLEIEMKTNDGLSVHIYHGSEKAKSKKTLQKADVVLTTYGTLAQEWFDAEEFEKQLRLEAEGKKRKKKNGFIESDSEDERAHRRKQRKKSGLLFTMMWHRIVLDEAQNIRNKRTRSSHAVAELEATYRWCLTGTPIINGLEDAYGPFRFLRLGPWDGREEFYDHIIRMSKKCPDLCSKRLQAIFATCLLRRRKDSMLDGKRLVELPPKDVQLVKLEFTPEEQEIYHAVETRSQMKFNRYLRAGTVLKNYAHVLVLLLRLRQVCTHTSLITEDEGIIVDDELDNMDEDKRDDVIMAHSELGREFVDRLKKKLRDIALELFLQSVDAGVDEECPVCFGVLTDAIVTPCMHIFCRECIHAYLATPAAPGPDEGNLKADERTCPVCRGAISKKKLFFRAAFEPTDEELIGETDTTNGETKDVKLAKEEEEYMPDVLSLLKSSGNSKERSKSSSKCKKLRKKRAKRVILDSEEDDDEEDDLSDFIVHTDEDEEEKNERRRLKKRLGKRRASSAYSEESESEDTDDDDIVHGRNKSIRDLAPIKAMSKLLPSTKMKHMMNNLETWAREHPDEKTMIISQWTQALDLVSNYLTRKGIKHVKFQGDMSRERRDKAVRIFMKKNDATVMLMSLKCGGVGLNLTRANRVISLDLGWSEAVENQAFDRVHRLGQTRPVFVERLVISNTVEDRVLALQEKKRNLADGSLGEGNGQKIGRLSVRELANLFGLDHYGNRLTSLYHARRAKGASDTLVSFLLPPPPTLARRPVMTSRINIARPAGASTYSPSYSPDPHGFGTSRPSSSGFRAANGTDSDDPLAKLRTISSKIEDYIEIYSQPLKPHVPAIGRFLIIVTFLEDAWRITTQWSDQLWYLQRHRKFPWGLSHTFLLLNVIVMVVASGAVITKRHTEYAVIGLLGVVIIQGFGYGLIFDLTFFLRNLSVIGGLFMVFSDSMINRKKPFAGLPSISETDRKKYFLLAGRVLLIFLFLGFMIQGKWSIGRVFVSIVGLIACIMVAVGFKAKWSAAFLVLVLSVFNVIVNNFWAVHSAHPQRDFLKYDFFQTLSIVGGLLLLVNMGPGGLSVDEKKKVY</sequence>
<evidence type="ECO:0000256" key="1">
    <source>
        <dbReference type="ARBA" id="ARBA00004141"/>
    </source>
</evidence>
<keyword evidence="7 14" id="KW-0863">Zinc-finger</keyword>
<evidence type="ECO:0000256" key="15">
    <source>
        <dbReference type="SAM" id="MobiDB-lite"/>
    </source>
</evidence>
<feature type="compositionally biased region" description="Basic and acidic residues" evidence="15">
    <location>
        <begin position="198"/>
        <end position="208"/>
    </location>
</feature>
<evidence type="ECO:0000256" key="5">
    <source>
        <dbReference type="ARBA" id="ARBA00022723"/>
    </source>
</evidence>
<feature type="transmembrane region" description="Helical" evidence="16">
    <location>
        <begin position="1518"/>
        <end position="1535"/>
    </location>
</feature>
<dbReference type="GO" id="GO:0008270">
    <property type="term" value="F:zinc ion binding"/>
    <property type="evidence" value="ECO:0007669"/>
    <property type="project" value="UniProtKB-KW"/>
</dbReference>
<reference evidence="20" key="1">
    <citation type="submission" date="2016-06" db="EMBL/GenBank/DDBJ databases">
        <title>Draft Genome sequence of the fungus Inonotus baumii.</title>
        <authorList>
            <person name="Zhu H."/>
            <person name="Lin W."/>
        </authorList>
    </citation>
    <scope>NUCLEOTIDE SEQUENCE</scope>
    <source>
        <strain evidence="20">821</strain>
    </source>
</reference>
<dbReference type="InterPro" id="IPR001841">
    <property type="entry name" value="Znf_RING"/>
</dbReference>
<comment type="caution">
    <text evidence="20">The sequence shown here is derived from an EMBL/GenBank/DDBJ whole genome shotgun (WGS) entry which is preliminary data.</text>
</comment>
<dbReference type="InterPro" id="IPR038718">
    <property type="entry name" value="SNF2-like_sf"/>
</dbReference>
<dbReference type="InterPro" id="IPR050628">
    <property type="entry name" value="SNF2_RAD54_helicase_TF"/>
</dbReference>
<evidence type="ECO:0000256" key="6">
    <source>
        <dbReference type="ARBA" id="ARBA00022741"/>
    </source>
</evidence>
<keyword evidence="6" id="KW-0547">Nucleotide-binding</keyword>
<feature type="domain" description="Helicase C-terminal" evidence="19">
    <location>
        <begin position="1052"/>
        <end position="1221"/>
    </location>
</feature>
<comment type="similarity">
    <text evidence="2">Belongs to the SURF4 family.</text>
</comment>
<evidence type="ECO:0000256" key="13">
    <source>
        <dbReference type="ARBA" id="ARBA00023136"/>
    </source>
</evidence>
<organism evidence="20 21">
    <name type="scientific">Sanghuangporus baumii</name>
    <name type="common">Phellinus baumii</name>
    <dbReference type="NCBI Taxonomy" id="108892"/>
    <lineage>
        <taxon>Eukaryota</taxon>
        <taxon>Fungi</taxon>
        <taxon>Dikarya</taxon>
        <taxon>Basidiomycota</taxon>
        <taxon>Agaricomycotina</taxon>
        <taxon>Agaricomycetes</taxon>
        <taxon>Hymenochaetales</taxon>
        <taxon>Hymenochaetaceae</taxon>
        <taxon>Sanghuangporus</taxon>
    </lineage>
</organism>
<feature type="region of interest" description="Disordered" evidence="15">
    <location>
        <begin position="1276"/>
        <end position="1307"/>
    </location>
</feature>
<dbReference type="SUPFAM" id="SSF57850">
    <property type="entry name" value="RING/U-box"/>
    <property type="match status" value="1"/>
</dbReference>
<dbReference type="InterPro" id="IPR014001">
    <property type="entry name" value="Helicase_ATP-bd"/>
</dbReference>
<proteinExistence type="inferred from homology"/>
<feature type="transmembrane region" description="Helical" evidence="16">
    <location>
        <begin position="1428"/>
        <end position="1447"/>
    </location>
</feature>
<feature type="transmembrane region" description="Helical" evidence="16">
    <location>
        <begin position="1372"/>
        <end position="1396"/>
    </location>
</feature>
<dbReference type="Pfam" id="PF00176">
    <property type="entry name" value="SNF2-rel_dom"/>
    <property type="match status" value="1"/>
</dbReference>